<evidence type="ECO:0000313" key="3">
    <source>
        <dbReference type="Proteomes" id="UP001225933"/>
    </source>
</evidence>
<accession>A0AAJ1R6R6</accession>
<reference evidence="2" key="1">
    <citation type="submission" date="2023-06" db="EMBL/GenBank/DDBJ databases">
        <title>Two Chryseobacterium gambrini strains from China.</title>
        <authorList>
            <person name="Zeng J."/>
            <person name="Wu Y."/>
        </authorList>
    </citation>
    <scope>NUCLEOTIDE SEQUENCE</scope>
    <source>
        <strain evidence="2">SQ219</strain>
    </source>
</reference>
<feature type="signal peptide" evidence="1">
    <location>
        <begin position="1"/>
        <end position="19"/>
    </location>
</feature>
<comment type="caution">
    <text evidence="2">The sequence shown here is derived from an EMBL/GenBank/DDBJ whole genome shotgun (WGS) entry which is preliminary data.</text>
</comment>
<dbReference type="AlphaFoldDB" id="A0AAJ1R6R6"/>
<organism evidence="2 3">
    <name type="scientific">Chryseobacterium gambrini</name>
    <dbReference type="NCBI Taxonomy" id="373672"/>
    <lineage>
        <taxon>Bacteria</taxon>
        <taxon>Pseudomonadati</taxon>
        <taxon>Bacteroidota</taxon>
        <taxon>Flavobacteriia</taxon>
        <taxon>Flavobacteriales</taxon>
        <taxon>Weeksellaceae</taxon>
        <taxon>Chryseobacterium group</taxon>
        <taxon>Chryseobacterium</taxon>
    </lineage>
</organism>
<protein>
    <recommendedName>
        <fullName evidence="4">Microcystin-dependent protein</fullName>
    </recommendedName>
</protein>
<evidence type="ECO:0008006" key="4">
    <source>
        <dbReference type="Google" id="ProtNLM"/>
    </source>
</evidence>
<dbReference type="EMBL" id="JAUHGV010000023">
    <property type="protein sequence ID" value="MDN4014065.1"/>
    <property type="molecule type" value="Genomic_DNA"/>
</dbReference>
<gene>
    <name evidence="2" type="ORF">QX233_16465</name>
</gene>
<evidence type="ECO:0000313" key="2">
    <source>
        <dbReference type="EMBL" id="MDN4014065.1"/>
    </source>
</evidence>
<sequence>MKKIIFAIILTSFTSFLSAQVLITNGTPGNPTPNPNALLEIYSKNNNKGLLMPKVSLITTDNPSPFPGHITGMTVYNTNTTTATTLTSVTPGIYYNDGSSWNKMEVQIPTVGDIKYSNVATDHDGWYLLNGRAVSTLSATAQSAASSLGFTASLPDSSDRYLKAKSASETLGATGGNTAVTLTQANLPNITYNATTSNTGAHSHTYNDRASGIVNSVEAGNTKTVVDNDATTSTTSSAGAHTHTFSISTGGSGTPLNLQPKYLSAYIFVYLGQ</sequence>
<dbReference type="Proteomes" id="UP001225933">
    <property type="component" value="Unassembled WGS sequence"/>
</dbReference>
<dbReference type="RefSeq" id="WP_214590654.1">
    <property type="nucleotide sequence ID" value="NZ_JAUHGV010000023.1"/>
</dbReference>
<dbReference type="SUPFAM" id="SSF88874">
    <property type="entry name" value="Receptor-binding domain of short tail fibre protein gp12"/>
    <property type="match status" value="1"/>
</dbReference>
<keyword evidence="1" id="KW-0732">Signal</keyword>
<evidence type="ECO:0000256" key="1">
    <source>
        <dbReference type="SAM" id="SignalP"/>
    </source>
</evidence>
<feature type="chain" id="PRO_5042474196" description="Microcystin-dependent protein" evidence="1">
    <location>
        <begin position="20"/>
        <end position="273"/>
    </location>
</feature>
<name>A0AAJ1R6R6_9FLAO</name>
<proteinExistence type="predicted"/>